<accession>A0AAN7ICT1</accession>
<keyword evidence="6" id="KW-0503">Monooxygenase</keyword>
<comment type="similarity">
    <text evidence="1">Belongs to the cytochrome P450 family.</text>
</comment>
<dbReference type="SUPFAM" id="SSF48264">
    <property type="entry name" value="Cytochrome P450"/>
    <property type="match status" value="1"/>
</dbReference>
<keyword evidence="2 7" id="KW-0349">Heme</keyword>
<evidence type="ECO:0000313" key="8">
    <source>
        <dbReference type="EMBL" id="KAK4564740.1"/>
    </source>
</evidence>
<evidence type="ECO:0000256" key="3">
    <source>
        <dbReference type="ARBA" id="ARBA00022723"/>
    </source>
</evidence>
<dbReference type="Proteomes" id="UP001324115">
    <property type="component" value="Unassembled WGS sequence"/>
</dbReference>
<evidence type="ECO:0000256" key="2">
    <source>
        <dbReference type="ARBA" id="ARBA00022617"/>
    </source>
</evidence>
<keyword evidence="4" id="KW-0560">Oxidoreductase</keyword>
<keyword evidence="5 7" id="KW-0408">Iron</keyword>
<name>A0AAN7ICT1_QUERU</name>
<evidence type="ECO:0000256" key="5">
    <source>
        <dbReference type="ARBA" id="ARBA00023004"/>
    </source>
</evidence>
<dbReference type="PANTHER" id="PTHR24286:SF384">
    <property type="entry name" value="P450, PUTATIVE (EUROFUNG)-RELATED"/>
    <property type="match status" value="1"/>
</dbReference>
<sequence>MELFFFFLISLLLVYSIYFGIRTLAYKTKENVTGMRPSLPPGSFGWPIIGETLQFIAAHYEGTVDKFVSKRATKYSSKEFKTSLLGENFILFARWRPPSVQKLFPSMKFFFKFNEAQKLVASIDSFSRNQLKNNWEGKEEVQVHPLVNIINDTEKVSKLLYHFNHLNEGILSIQLRIPGTPFYRAIKAAEALRKEIYLIIKEGREALAKNLASPTQDVLSQMIAVPFDDGFMPELEIADKILAFLIGGQDTTTATITFAMKYLAEMPHLYNEVLKEQREVTALMKPREVLCWDDVQKMRYTWKFVNEIYWSVGFTQHNSVYYSEPEKFNPIRFEGSGPPPYSYVPFGAGPLMCPGKEYARMTILVFLHYAVKMFKWEPILPNEKLKFKLVHVPAEGFPVRLSPHQN</sequence>
<keyword evidence="9" id="KW-1185">Reference proteome</keyword>
<comment type="cofactor">
    <cofactor evidence="7">
        <name>heme</name>
        <dbReference type="ChEBI" id="CHEBI:30413"/>
    </cofactor>
</comment>
<dbReference type="PANTHER" id="PTHR24286">
    <property type="entry name" value="CYTOCHROME P450 26"/>
    <property type="match status" value="1"/>
</dbReference>
<dbReference type="GO" id="GO:0020037">
    <property type="term" value="F:heme binding"/>
    <property type="evidence" value="ECO:0007669"/>
    <property type="project" value="InterPro"/>
</dbReference>
<dbReference type="Gene3D" id="1.10.630.10">
    <property type="entry name" value="Cytochrome P450"/>
    <property type="match status" value="2"/>
</dbReference>
<dbReference type="GO" id="GO:0004497">
    <property type="term" value="F:monooxygenase activity"/>
    <property type="evidence" value="ECO:0007669"/>
    <property type="project" value="UniProtKB-KW"/>
</dbReference>
<dbReference type="Pfam" id="PF00067">
    <property type="entry name" value="p450"/>
    <property type="match status" value="2"/>
</dbReference>
<dbReference type="AlphaFoldDB" id="A0AAN7ICT1"/>
<reference evidence="8 9" key="1">
    <citation type="journal article" date="2023" name="G3 (Bethesda)">
        <title>A haplotype-resolved chromosome-scale genome for Quercus rubra L. provides insights into the genetics of adaptive traits for red oak species.</title>
        <authorList>
            <person name="Kapoor B."/>
            <person name="Jenkins J."/>
            <person name="Schmutz J."/>
            <person name="Zhebentyayeva T."/>
            <person name="Kuelheim C."/>
            <person name="Coggeshall M."/>
            <person name="Heim C."/>
            <person name="Lasky J.R."/>
            <person name="Leites L."/>
            <person name="Islam-Faridi N."/>
            <person name="Romero-Severson J."/>
            <person name="DeLeo V.L."/>
            <person name="Lucas S.M."/>
            <person name="Lazic D."/>
            <person name="Gailing O."/>
            <person name="Carlson J."/>
            <person name="Staton M."/>
        </authorList>
    </citation>
    <scope>NUCLEOTIDE SEQUENCE [LARGE SCALE GENOMIC DNA]</scope>
    <source>
        <strain evidence="8">Pseudo-F2</strain>
    </source>
</reference>
<evidence type="ECO:0000256" key="7">
    <source>
        <dbReference type="PIRSR" id="PIRSR602401-1"/>
    </source>
</evidence>
<evidence type="ECO:0000256" key="6">
    <source>
        <dbReference type="ARBA" id="ARBA00023033"/>
    </source>
</evidence>
<dbReference type="InterPro" id="IPR002401">
    <property type="entry name" value="Cyt_P450_E_grp-I"/>
</dbReference>
<dbReference type="InterPro" id="IPR001128">
    <property type="entry name" value="Cyt_P450"/>
</dbReference>
<protein>
    <recommendedName>
        <fullName evidence="10">Cytochrome P450</fullName>
    </recommendedName>
</protein>
<dbReference type="PRINTS" id="PR00385">
    <property type="entry name" value="P450"/>
</dbReference>
<dbReference type="PRINTS" id="PR00463">
    <property type="entry name" value="EP450I"/>
</dbReference>
<keyword evidence="3 7" id="KW-0479">Metal-binding</keyword>
<evidence type="ECO:0000313" key="9">
    <source>
        <dbReference type="Proteomes" id="UP001324115"/>
    </source>
</evidence>
<comment type="caution">
    <text evidence="8">The sequence shown here is derived from an EMBL/GenBank/DDBJ whole genome shotgun (WGS) entry which is preliminary data.</text>
</comment>
<dbReference type="GO" id="GO:0016125">
    <property type="term" value="P:sterol metabolic process"/>
    <property type="evidence" value="ECO:0007669"/>
    <property type="project" value="TreeGrafter"/>
</dbReference>
<evidence type="ECO:0000256" key="1">
    <source>
        <dbReference type="ARBA" id="ARBA00010617"/>
    </source>
</evidence>
<organism evidence="8 9">
    <name type="scientific">Quercus rubra</name>
    <name type="common">Northern red oak</name>
    <name type="synonym">Quercus borealis</name>
    <dbReference type="NCBI Taxonomy" id="3512"/>
    <lineage>
        <taxon>Eukaryota</taxon>
        <taxon>Viridiplantae</taxon>
        <taxon>Streptophyta</taxon>
        <taxon>Embryophyta</taxon>
        <taxon>Tracheophyta</taxon>
        <taxon>Spermatophyta</taxon>
        <taxon>Magnoliopsida</taxon>
        <taxon>eudicotyledons</taxon>
        <taxon>Gunneridae</taxon>
        <taxon>Pentapetalae</taxon>
        <taxon>rosids</taxon>
        <taxon>fabids</taxon>
        <taxon>Fagales</taxon>
        <taxon>Fagaceae</taxon>
        <taxon>Quercus</taxon>
    </lineage>
</organism>
<dbReference type="GO" id="GO:0016705">
    <property type="term" value="F:oxidoreductase activity, acting on paired donors, with incorporation or reduction of molecular oxygen"/>
    <property type="evidence" value="ECO:0007669"/>
    <property type="project" value="InterPro"/>
</dbReference>
<dbReference type="InterPro" id="IPR036396">
    <property type="entry name" value="Cyt_P450_sf"/>
</dbReference>
<proteinExistence type="inferred from homology"/>
<gene>
    <name evidence="8" type="ORF">RGQ29_006705</name>
</gene>
<dbReference type="GO" id="GO:0005506">
    <property type="term" value="F:iron ion binding"/>
    <property type="evidence" value="ECO:0007669"/>
    <property type="project" value="InterPro"/>
</dbReference>
<evidence type="ECO:0000256" key="4">
    <source>
        <dbReference type="ARBA" id="ARBA00023002"/>
    </source>
</evidence>
<evidence type="ECO:0008006" key="10">
    <source>
        <dbReference type="Google" id="ProtNLM"/>
    </source>
</evidence>
<feature type="binding site" description="axial binding residue" evidence="7">
    <location>
        <position position="353"/>
    </location>
    <ligand>
        <name>heme</name>
        <dbReference type="ChEBI" id="CHEBI:30413"/>
    </ligand>
    <ligandPart>
        <name>Fe</name>
        <dbReference type="ChEBI" id="CHEBI:18248"/>
    </ligandPart>
</feature>
<dbReference type="EMBL" id="JAXUIC010000011">
    <property type="protein sequence ID" value="KAK4564740.1"/>
    <property type="molecule type" value="Genomic_DNA"/>
</dbReference>